<feature type="region of interest" description="Disordered" evidence="1">
    <location>
        <begin position="109"/>
        <end position="132"/>
    </location>
</feature>
<organism evidence="2 3">
    <name type="scientific">Fraserbacteria sp. (strain RBG_16_55_9)</name>
    <dbReference type="NCBI Taxonomy" id="1817864"/>
    <lineage>
        <taxon>Bacteria</taxon>
        <taxon>Candidatus Fraseribacteriota</taxon>
    </lineage>
</organism>
<reference evidence="2 3" key="1">
    <citation type="journal article" date="2016" name="Nat. Commun.">
        <title>Thousands of microbial genomes shed light on interconnected biogeochemical processes in an aquifer system.</title>
        <authorList>
            <person name="Anantharaman K."/>
            <person name="Brown C.T."/>
            <person name="Hug L.A."/>
            <person name="Sharon I."/>
            <person name="Castelle C.J."/>
            <person name="Probst A.J."/>
            <person name="Thomas B.C."/>
            <person name="Singh A."/>
            <person name="Wilkins M.J."/>
            <person name="Karaoz U."/>
            <person name="Brodie E.L."/>
            <person name="Williams K.H."/>
            <person name="Hubbard S.S."/>
            <person name="Banfield J.F."/>
        </authorList>
    </citation>
    <scope>NUCLEOTIDE SEQUENCE [LARGE SCALE GENOMIC DNA]</scope>
    <source>
        <strain evidence="3">RBG_16_55_9</strain>
    </source>
</reference>
<comment type="caution">
    <text evidence="2">The sequence shown here is derived from an EMBL/GenBank/DDBJ whole genome shotgun (WGS) entry which is preliminary data.</text>
</comment>
<proteinExistence type="predicted"/>
<gene>
    <name evidence="2" type="ORF">A2Z21_04345</name>
</gene>
<protein>
    <recommendedName>
        <fullName evidence="4">Peptidase S8/S53 domain-containing protein</fullName>
    </recommendedName>
</protein>
<dbReference type="AlphaFoldDB" id="A0A1F5UP45"/>
<evidence type="ECO:0008006" key="4">
    <source>
        <dbReference type="Google" id="ProtNLM"/>
    </source>
</evidence>
<dbReference type="SUPFAM" id="SSF52743">
    <property type="entry name" value="Subtilisin-like"/>
    <property type="match status" value="1"/>
</dbReference>
<dbReference type="EMBL" id="MFGX01000125">
    <property type="protein sequence ID" value="OGF52889.1"/>
    <property type="molecule type" value="Genomic_DNA"/>
</dbReference>
<dbReference type="STRING" id="1817864.A2Z21_04345"/>
<dbReference type="InterPro" id="IPR036852">
    <property type="entry name" value="Peptidase_S8/S53_dom_sf"/>
</dbReference>
<dbReference type="Proteomes" id="UP000179157">
    <property type="component" value="Unassembled WGS sequence"/>
</dbReference>
<evidence type="ECO:0000313" key="2">
    <source>
        <dbReference type="EMBL" id="OGF52889.1"/>
    </source>
</evidence>
<feature type="compositionally biased region" description="Pro residues" evidence="1">
    <location>
        <begin position="111"/>
        <end position="125"/>
    </location>
</feature>
<dbReference type="GO" id="GO:0006508">
    <property type="term" value="P:proteolysis"/>
    <property type="evidence" value="ECO:0007669"/>
    <property type="project" value="InterPro"/>
</dbReference>
<sequence>MRRCWRETINQDEPACFTNYLSTPLLAAPGAVIDVGFYDMNMPYCCSTGISATILGAGTALLKEAFPNASNEQILKALRETGVNIKQFDHLIGYRVSLHRAYLQLKEQVAPPNPQPGPTPGPTPAPTQKAAKDFDKNGDCVIDDHEYFDAVEEWIAKQIDDKLFFEIADVWITQTNICTAG</sequence>
<evidence type="ECO:0000256" key="1">
    <source>
        <dbReference type="SAM" id="MobiDB-lite"/>
    </source>
</evidence>
<evidence type="ECO:0000313" key="3">
    <source>
        <dbReference type="Proteomes" id="UP000179157"/>
    </source>
</evidence>
<accession>A0A1F5UP45</accession>
<name>A0A1F5UP45_FRAXR</name>
<dbReference type="Gene3D" id="3.40.50.200">
    <property type="entry name" value="Peptidase S8/S53 domain"/>
    <property type="match status" value="1"/>
</dbReference>
<dbReference type="GO" id="GO:0004252">
    <property type="term" value="F:serine-type endopeptidase activity"/>
    <property type="evidence" value="ECO:0007669"/>
    <property type="project" value="InterPro"/>
</dbReference>